<comment type="subcellular location">
    <subcellularLocation>
        <location evidence="1">Cell envelope</location>
    </subcellularLocation>
</comment>
<dbReference type="EMBL" id="JASAXT010000022">
    <property type="protein sequence ID" value="MDP8149298.1"/>
    <property type="molecule type" value="Genomic_DNA"/>
</dbReference>
<feature type="signal peptide" evidence="3">
    <location>
        <begin position="1"/>
        <end position="22"/>
    </location>
</feature>
<dbReference type="InterPro" id="IPR038352">
    <property type="entry name" value="Imelysin_sf"/>
</dbReference>
<evidence type="ECO:0000256" key="1">
    <source>
        <dbReference type="ARBA" id="ARBA00004196"/>
    </source>
</evidence>
<accession>A0AAW8CNE2</accession>
<evidence type="ECO:0000313" key="6">
    <source>
        <dbReference type="Proteomes" id="UP001226020"/>
    </source>
</evidence>
<protein>
    <submittedName>
        <fullName evidence="5">Imelysin family protein</fullName>
    </submittedName>
</protein>
<evidence type="ECO:0000256" key="3">
    <source>
        <dbReference type="SAM" id="SignalP"/>
    </source>
</evidence>
<feature type="domain" description="Imelysin-like" evidence="4">
    <location>
        <begin position="41"/>
        <end position="290"/>
    </location>
</feature>
<dbReference type="Proteomes" id="UP001226020">
    <property type="component" value="Unassembled WGS sequence"/>
</dbReference>
<dbReference type="RefSeq" id="WP_306352237.1">
    <property type="nucleotide sequence ID" value="NZ_JASAWV010000025.1"/>
</dbReference>
<organism evidence="5 6">
    <name type="scientific">Phocoenobacter atlanticus subsp. atlanticus</name>
    <dbReference type="NCBI Taxonomy" id="3061285"/>
    <lineage>
        <taxon>Bacteria</taxon>
        <taxon>Pseudomonadati</taxon>
        <taxon>Pseudomonadota</taxon>
        <taxon>Gammaproteobacteria</taxon>
        <taxon>Pasteurellales</taxon>
        <taxon>Pasteurellaceae</taxon>
        <taxon>Phocoenobacter</taxon>
        <taxon>Phocoenobacter atlanticus</taxon>
    </lineage>
</organism>
<feature type="chain" id="PRO_5043812831" evidence="3">
    <location>
        <begin position="23"/>
        <end position="332"/>
    </location>
</feature>
<dbReference type="Gene3D" id="1.20.1420.20">
    <property type="entry name" value="M75 peptidase, HXXE motif"/>
    <property type="match status" value="1"/>
</dbReference>
<dbReference type="Pfam" id="PF09375">
    <property type="entry name" value="Peptidase_M75"/>
    <property type="match status" value="1"/>
</dbReference>
<gene>
    <name evidence="5" type="ORF">QJU57_09475</name>
</gene>
<reference evidence="5 6" key="1">
    <citation type="journal article" date="2023" name="Front. Microbiol.">
        <title>Phylogeography and host specificity of Pasteurellaceae pathogenic to sea-farmed fish in the north-east Atlantic.</title>
        <authorList>
            <person name="Gulla S."/>
            <person name="Colquhoun D.J."/>
            <person name="Olsen A.B."/>
            <person name="Spilsberg B."/>
            <person name="Lagesen K."/>
            <person name="Aakesson C.P."/>
            <person name="Strom S."/>
            <person name="Manji F."/>
            <person name="Birkbeck T.H."/>
            <person name="Nilsen H.K."/>
        </authorList>
    </citation>
    <scope>NUCLEOTIDE SEQUENCE [LARGE SCALE GENOMIC DNA]</scope>
    <source>
        <strain evidence="5 6">NVIB3131</strain>
    </source>
</reference>
<dbReference type="GO" id="GO:0030313">
    <property type="term" value="C:cell envelope"/>
    <property type="evidence" value="ECO:0007669"/>
    <property type="project" value="UniProtKB-SubCell"/>
</dbReference>
<name>A0AAW8CNE2_9PAST</name>
<keyword evidence="6" id="KW-1185">Reference proteome</keyword>
<evidence type="ECO:0000259" key="4">
    <source>
        <dbReference type="Pfam" id="PF09375"/>
    </source>
</evidence>
<evidence type="ECO:0000256" key="2">
    <source>
        <dbReference type="ARBA" id="ARBA00022729"/>
    </source>
</evidence>
<comment type="caution">
    <text evidence="5">The sequence shown here is derived from an EMBL/GenBank/DDBJ whole genome shotgun (WGS) entry which is preliminary data.</text>
</comment>
<dbReference type="AlphaFoldDB" id="A0AAW8CNE2"/>
<dbReference type="InterPro" id="IPR018976">
    <property type="entry name" value="Imelysin-like"/>
</dbReference>
<evidence type="ECO:0000313" key="5">
    <source>
        <dbReference type="EMBL" id="MDP8149298.1"/>
    </source>
</evidence>
<sequence length="332" mass="38001">MKNYVKKSIGMLLFCIPSLVFANNVEKETAILSSIYDNVIVKDTRNAKQSCDLFLTDLTKNQSQDRYQQDFKRLILNWKKVEANYIAADMNADLIDLPTYLDIFHLGNEEISKSILRLLEGNQDPQIALFKNSYKSFTALETVLYTKGEWTERRTQFANIMVDTICERLSEIDEFYTSNKAQFIKDPNNAIKMLIDVMADRVFKLKDWRLGDPAGVTSKYKGNPEPMRAEYPLSQLSIEAAKAIIDAQQSLIGKQKFDNFATLLRLRGLDKGVTTAQHHLTKISNQLAKLNNFNAQDIKPIMLDLAHLYFTYYTTILEQLPIEGKILEADGD</sequence>
<keyword evidence="2 3" id="KW-0732">Signal</keyword>
<proteinExistence type="predicted"/>